<reference evidence="1 2" key="1">
    <citation type="journal article" date="2016" name="Environ. Microbiol.">
        <title>New Methyloceanibacter diversity from North Sea sediments includes methanotroph containing solely the soluble methane monooxygenase.</title>
        <authorList>
            <person name="Vekeman B."/>
            <person name="Kerckhof F.M."/>
            <person name="Cremers G."/>
            <person name="de Vos P."/>
            <person name="Vandamme P."/>
            <person name="Boon N."/>
            <person name="Op den Camp H.J."/>
            <person name="Heylen K."/>
        </authorList>
    </citation>
    <scope>NUCLEOTIDE SEQUENCE [LARGE SCALE GENOMIC DNA]</scope>
    <source>
        <strain evidence="1 2">R-67175</strain>
    </source>
</reference>
<dbReference type="OrthoDB" id="5457369at2"/>
<dbReference type="Pfam" id="PF11964">
    <property type="entry name" value="SpoIIAA-like"/>
    <property type="match status" value="1"/>
</dbReference>
<evidence type="ECO:0008006" key="3">
    <source>
        <dbReference type="Google" id="ProtNLM"/>
    </source>
</evidence>
<organism evidence="1 2">
    <name type="scientific">Methyloceanibacter superfactus</name>
    <dbReference type="NCBI Taxonomy" id="1774969"/>
    <lineage>
        <taxon>Bacteria</taxon>
        <taxon>Pseudomonadati</taxon>
        <taxon>Pseudomonadota</taxon>
        <taxon>Alphaproteobacteria</taxon>
        <taxon>Hyphomicrobiales</taxon>
        <taxon>Hyphomicrobiaceae</taxon>
        <taxon>Methyloceanibacter</taxon>
    </lineage>
</organism>
<name>A0A1E3VVQ9_9HYPH</name>
<sequence>MIELLKGFPDNVVAIACHGEVTRQDYDTVLIPAVEKALKAHDKVRLLYEIGPDFASYDAGAAWEDFKVGMEHFSRWERVAVITDIEWITLAMRLFSVFLPGAMRVYPTADAAKARLWITQAA</sequence>
<dbReference type="InterPro" id="IPR038396">
    <property type="entry name" value="SpoIIAA-like_sf"/>
</dbReference>
<evidence type="ECO:0000313" key="1">
    <source>
        <dbReference type="EMBL" id="ODR97617.1"/>
    </source>
</evidence>
<dbReference type="InterPro" id="IPR021866">
    <property type="entry name" value="SpoIIAA-like"/>
</dbReference>
<dbReference type="SUPFAM" id="SSF52091">
    <property type="entry name" value="SpoIIaa-like"/>
    <property type="match status" value="1"/>
</dbReference>
<dbReference type="STRING" id="1774969.AUC69_10920"/>
<dbReference type="Proteomes" id="UP000094472">
    <property type="component" value="Unassembled WGS sequence"/>
</dbReference>
<accession>A0A1E3VVQ9</accession>
<dbReference type="Gene3D" id="3.40.50.10600">
    <property type="entry name" value="SpoIIaa-like domains"/>
    <property type="match status" value="1"/>
</dbReference>
<dbReference type="RefSeq" id="WP_069441710.1">
    <property type="nucleotide sequence ID" value="NZ_LPWF01000025.1"/>
</dbReference>
<dbReference type="InterPro" id="IPR036513">
    <property type="entry name" value="STAS_dom_sf"/>
</dbReference>
<dbReference type="AlphaFoldDB" id="A0A1E3VVQ9"/>
<keyword evidence="2" id="KW-1185">Reference proteome</keyword>
<proteinExistence type="predicted"/>
<evidence type="ECO:0000313" key="2">
    <source>
        <dbReference type="Proteomes" id="UP000094472"/>
    </source>
</evidence>
<gene>
    <name evidence="1" type="ORF">AUC69_10920</name>
</gene>
<comment type="caution">
    <text evidence="1">The sequence shown here is derived from an EMBL/GenBank/DDBJ whole genome shotgun (WGS) entry which is preliminary data.</text>
</comment>
<protein>
    <recommendedName>
        <fullName evidence="3">STAS/SEC14 domain-containing protein</fullName>
    </recommendedName>
</protein>
<dbReference type="EMBL" id="LPWF01000025">
    <property type="protein sequence ID" value="ODR97617.1"/>
    <property type="molecule type" value="Genomic_DNA"/>
</dbReference>